<dbReference type="GO" id="GO:0005634">
    <property type="term" value="C:nucleus"/>
    <property type="evidence" value="ECO:0007669"/>
    <property type="project" value="TreeGrafter"/>
</dbReference>
<accession>A0A9W7J918</accession>
<dbReference type="OrthoDB" id="1935693at2759"/>
<comment type="caution">
    <text evidence="4">The sequence shown here is derived from an EMBL/GenBank/DDBJ whole genome shotgun (WGS) entry which is preliminary data.</text>
</comment>
<dbReference type="InterPro" id="IPR001810">
    <property type="entry name" value="F-box_dom"/>
</dbReference>
<dbReference type="EMBL" id="BSYR01000052">
    <property type="protein sequence ID" value="GMJ08867.1"/>
    <property type="molecule type" value="Genomic_DNA"/>
</dbReference>
<evidence type="ECO:0000256" key="1">
    <source>
        <dbReference type="ARBA" id="ARBA00022441"/>
    </source>
</evidence>
<dbReference type="SUPFAM" id="SSF81383">
    <property type="entry name" value="F-box domain"/>
    <property type="match status" value="1"/>
</dbReference>
<name>A0A9W7J918_HIBTR</name>
<feature type="domain" description="F-box" evidence="3">
    <location>
        <begin position="110"/>
        <end position="151"/>
    </location>
</feature>
<proteinExistence type="predicted"/>
<evidence type="ECO:0000259" key="3">
    <source>
        <dbReference type="Pfam" id="PF00646"/>
    </source>
</evidence>
<reference evidence="4" key="1">
    <citation type="submission" date="2023-05" db="EMBL/GenBank/DDBJ databases">
        <title>Genome and transcriptome analyses reveal genes involved in the formation of fine ridges on petal epidermal cells in Hibiscus trionum.</title>
        <authorList>
            <person name="Koshimizu S."/>
            <person name="Masuda S."/>
            <person name="Ishii T."/>
            <person name="Shirasu K."/>
            <person name="Hoshino A."/>
            <person name="Arita M."/>
        </authorList>
    </citation>
    <scope>NUCLEOTIDE SEQUENCE</scope>
    <source>
        <strain evidence="4">Hamamatsu line</strain>
    </source>
</reference>
<evidence type="ECO:0000313" key="4">
    <source>
        <dbReference type="EMBL" id="GMJ08867.1"/>
    </source>
</evidence>
<dbReference type="InterPro" id="IPR052439">
    <property type="entry name" value="F-box/Kelch-repeat"/>
</dbReference>
<keyword evidence="5" id="KW-1185">Reference proteome</keyword>
<organism evidence="4 5">
    <name type="scientific">Hibiscus trionum</name>
    <name type="common">Flower of an hour</name>
    <dbReference type="NCBI Taxonomy" id="183268"/>
    <lineage>
        <taxon>Eukaryota</taxon>
        <taxon>Viridiplantae</taxon>
        <taxon>Streptophyta</taxon>
        <taxon>Embryophyta</taxon>
        <taxon>Tracheophyta</taxon>
        <taxon>Spermatophyta</taxon>
        <taxon>Magnoliopsida</taxon>
        <taxon>eudicotyledons</taxon>
        <taxon>Gunneridae</taxon>
        <taxon>Pentapetalae</taxon>
        <taxon>rosids</taxon>
        <taxon>malvids</taxon>
        <taxon>Malvales</taxon>
        <taxon>Malvaceae</taxon>
        <taxon>Malvoideae</taxon>
        <taxon>Hibiscus</taxon>
    </lineage>
</organism>
<dbReference type="PANTHER" id="PTHR46122:SF6">
    <property type="entry name" value="OS04G0619300 PROTEIN"/>
    <property type="match status" value="1"/>
</dbReference>
<keyword evidence="1" id="KW-0880">Kelch repeat</keyword>
<evidence type="ECO:0000313" key="5">
    <source>
        <dbReference type="Proteomes" id="UP001165190"/>
    </source>
</evidence>
<keyword evidence="2" id="KW-0677">Repeat</keyword>
<gene>
    <name evidence="4" type="ORF">HRI_004555900</name>
</gene>
<sequence length="218" mass="24310">MVFRDSLEPKLKSEGAEHDSPIMVGLQGQVSMQPPASFKHNLRVSQHDWHLLTYILLANKTNTKCVGQDFLDQDVPTLTFGHIGLNGKKPIIVARSGKSRVEKASDDSLLPDLNDDMALNVLAWSSRSDYPNLSCLNRKFRSLISSGYLYKFRSELGIREHWVYLACNMMPWKLMVAVAALCVQYEANFRPNMSIVVKALAMEVDAFNLGGMSCSGGL</sequence>
<dbReference type="InterPro" id="IPR036047">
    <property type="entry name" value="F-box-like_dom_sf"/>
</dbReference>
<dbReference type="Proteomes" id="UP001165190">
    <property type="component" value="Unassembled WGS sequence"/>
</dbReference>
<dbReference type="PANTHER" id="PTHR46122">
    <property type="entry name" value="GALACTOSE OXIDASE/KELCH REPEAT PROTEIN-RELATED"/>
    <property type="match status" value="1"/>
</dbReference>
<evidence type="ECO:0000256" key="2">
    <source>
        <dbReference type="ARBA" id="ARBA00022737"/>
    </source>
</evidence>
<protein>
    <recommendedName>
        <fullName evidence="3">F-box domain-containing protein</fullName>
    </recommendedName>
</protein>
<dbReference type="AlphaFoldDB" id="A0A9W7J918"/>
<dbReference type="Pfam" id="PF00646">
    <property type="entry name" value="F-box"/>
    <property type="match status" value="1"/>
</dbReference>